<sequence>MTPPITLYQRHRLLDEVTQRPGQSTQQLAALISVNYKVAYRALRRHALAGLVYSISIGGMGVMQQASRWWPCGVEATLEDISARFAPRKPKQKPANALSGITEADLYYHRYWKLPKEQRATMPFPEACRD</sequence>
<comment type="caution">
    <text evidence="1">The sequence shown here is derived from an EMBL/GenBank/DDBJ whole genome shotgun (WGS) entry which is preliminary data.</text>
</comment>
<dbReference type="Proteomes" id="UP000035760">
    <property type="component" value="Unassembled WGS sequence"/>
</dbReference>
<dbReference type="EMBL" id="CBTJ020000101">
    <property type="protein sequence ID" value="CDI04137.1"/>
    <property type="molecule type" value="Genomic_DNA"/>
</dbReference>
<accession>W6M9B3</accession>
<protein>
    <submittedName>
        <fullName evidence="1">Uncharacterized protein</fullName>
    </submittedName>
</protein>
<evidence type="ECO:0000313" key="1">
    <source>
        <dbReference type="EMBL" id="CDI04137.1"/>
    </source>
</evidence>
<keyword evidence="2" id="KW-1185">Reference proteome</keyword>
<reference evidence="1" key="2">
    <citation type="submission" date="2014-03" db="EMBL/GenBank/DDBJ databases">
        <title>Candidatus Competibacter-lineage genomes retrieved from metagenomes reveal functional metabolic diversity.</title>
        <authorList>
            <person name="McIlroy S.J."/>
            <person name="Albertsen M."/>
            <person name="Andresen E.K."/>
            <person name="Saunders A.M."/>
            <person name="Kristiansen R."/>
            <person name="Stokholm-Bjerregaard M."/>
            <person name="Nielsen K.L."/>
            <person name="Nielsen P.H."/>
        </authorList>
    </citation>
    <scope>NUCLEOTIDE SEQUENCE</scope>
    <source>
        <strain evidence="1">Run_A_D11</strain>
    </source>
</reference>
<dbReference type="STRING" id="1400863.BN873_890043"/>
<dbReference type="AlphaFoldDB" id="W6M9B3"/>
<dbReference type="RefSeq" id="WP_048675939.1">
    <property type="nucleotide sequence ID" value="NZ_CBTJ020000101.1"/>
</dbReference>
<organism evidence="1 2">
    <name type="scientific">Candidatus Competibacter denitrificans Run_A_D11</name>
    <dbReference type="NCBI Taxonomy" id="1400863"/>
    <lineage>
        <taxon>Bacteria</taxon>
        <taxon>Pseudomonadati</taxon>
        <taxon>Pseudomonadota</taxon>
        <taxon>Gammaproteobacteria</taxon>
        <taxon>Candidatus Competibacteraceae</taxon>
        <taxon>Candidatus Competibacter</taxon>
    </lineage>
</organism>
<gene>
    <name evidence="1" type="ORF">BN873_890043</name>
</gene>
<proteinExistence type="predicted"/>
<name>W6M9B3_9GAMM</name>
<reference evidence="1" key="1">
    <citation type="submission" date="2013-07" db="EMBL/GenBank/DDBJ databases">
        <authorList>
            <person name="McIlroy S."/>
        </authorList>
    </citation>
    <scope>NUCLEOTIDE SEQUENCE [LARGE SCALE GENOMIC DNA]</scope>
    <source>
        <strain evidence="1">Run_A_D11</strain>
    </source>
</reference>
<evidence type="ECO:0000313" key="2">
    <source>
        <dbReference type="Proteomes" id="UP000035760"/>
    </source>
</evidence>